<reference evidence="1" key="1">
    <citation type="submission" date="2020-05" db="EMBL/GenBank/DDBJ databases">
        <authorList>
            <person name="Chiriac C."/>
            <person name="Salcher M."/>
            <person name="Ghai R."/>
            <person name="Kavagutti S V."/>
        </authorList>
    </citation>
    <scope>NUCLEOTIDE SEQUENCE</scope>
</reference>
<protein>
    <submittedName>
        <fullName evidence="1">Unannotated protein</fullName>
    </submittedName>
</protein>
<sequence length="409" mass="41241">MFKKASLGAAAIAVAASTVVLAVPATSAPRVSPAPYAATANAMVGVAQPLNVFVPKAGSTSVTFTVSSGPAAIVLSISLNSAGFGATSWTPTTSGIWTITGTGAAASVSTQVPVLAAATSISVNTPNQLQFNVESNLTTAYVRALAGSVRPQGSVTLRKYLVGTTGPVLGTGWLQPTSDPLVSVANIPWTPDAYGAYPVFGTYNQQTPAFAPSVSSVQQPEIVGYAPMVSYRFAPALRVGQTSTINAVLGAGIVEGSVGFLFDGVGIRGSVPTVNGVASMTWTPPTEGLHFLRAEFTGNNPGYSNVSTQQIKVLPALVTDQITTTVGATTLSPSSPFAMARTTSQVVSGVATSGSPVLFSVDGPCVIAGSRLNAIGKGLCTLTATSFGSTTSIGTSVRYPITVGDVAAN</sequence>
<gene>
    <name evidence="1" type="ORF">UFOPK2282_00785</name>
</gene>
<dbReference type="AlphaFoldDB" id="A0A6J6LW02"/>
<accession>A0A6J6LW02</accession>
<organism evidence="1">
    <name type="scientific">freshwater metagenome</name>
    <dbReference type="NCBI Taxonomy" id="449393"/>
    <lineage>
        <taxon>unclassified sequences</taxon>
        <taxon>metagenomes</taxon>
        <taxon>ecological metagenomes</taxon>
    </lineage>
</organism>
<proteinExistence type="predicted"/>
<evidence type="ECO:0000313" key="1">
    <source>
        <dbReference type="EMBL" id="CAB4665109.1"/>
    </source>
</evidence>
<name>A0A6J6LW02_9ZZZZ</name>
<dbReference type="EMBL" id="CAEZWR010000079">
    <property type="protein sequence ID" value="CAB4665109.1"/>
    <property type="molecule type" value="Genomic_DNA"/>
</dbReference>